<dbReference type="GeneID" id="36550787"/>
<comment type="caution">
    <text evidence="1">The sequence shown here is derived from an EMBL/GenBank/DDBJ whole genome shotgun (WGS) entry which is preliminary data.</text>
</comment>
<keyword evidence="2" id="KW-1185">Reference proteome</keyword>
<dbReference type="VEuPathDB" id="FungiDB:P170DRAFT_262551"/>
<dbReference type="Proteomes" id="UP000234275">
    <property type="component" value="Unassembled WGS sequence"/>
</dbReference>
<reference evidence="1 2" key="1">
    <citation type="submission" date="2016-12" db="EMBL/GenBank/DDBJ databases">
        <title>The genomes of Aspergillus section Nigri reveals drivers in fungal speciation.</title>
        <authorList>
            <consortium name="DOE Joint Genome Institute"/>
            <person name="Vesth T.C."/>
            <person name="Nybo J."/>
            <person name="Theobald S."/>
            <person name="Brandl J."/>
            <person name="Frisvad J.C."/>
            <person name="Nielsen K.F."/>
            <person name="Lyhne E.K."/>
            <person name="Kogle M.E."/>
            <person name="Kuo A."/>
            <person name="Riley R."/>
            <person name="Clum A."/>
            <person name="Nolan M."/>
            <person name="Lipzen A."/>
            <person name="Salamov A."/>
            <person name="Henrissat B."/>
            <person name="Wiebenga A."/>
            <person name="De Vries R.P."/>
            <person name="Grigoriev I.V."/>
            <person name="Mortensen U.H."/>
            <person name="Andersen M.R."/>
            <person name="Baker S.E."/>
        </authorList>
    </citation>
    <scope>NUCLEOTIDE SEQUENCE [LARGE SCALE GENOMIC DNA]</scope>
    <source>
        <strain evidence="1 2">IBT 23096</strain>
    </source>
</reference>
<dbReference type="AlphaFoldDB" id="A0A2I2FZX1"/>
<organism evidence="1 2">
    <name type="scientific">Aspergillus steynii IBT 23096</name>
    <dbReference type="NCBI Taxonomy" id="1392250"/>
    <lineage>
        <taxon>Eukaryota</taxon>
        <taxon>Fungi</taxon>
        <taxon>Dikarya</taxon>
        <taxon>Ascomycota</taxon>
        <taxon>Pezizomycotina</taxon>
        <taxon>Eurotiomycetes</taxon>
        <taxon>Eurotiomycetidae</taxon>
        <taxon>Eurotiales</taxon>
        <taxon>Aspergillaceae</taxon>
        <taxon>Aspergillus</taxon>
        <taxon>Aspergillus subgen. Circumdati</taxon>
    </lineage>
</organism>
<evidence type="ECO:0000313" key="1">
    <source>
        <dbReference type="EMBL" id="PLB46188.1"/>
    </source>
</evidence>
<evidence type="ECO:0000313" key="2">
    <source>
        <dbReference type="Proteomes" id="UP000234275"/>
    </source>
</evidence>
<sequence>MHKKLCEVCLARIVEPWTGVNPSISGKLLAPDSYLPCAIIYFLLFCLVESKNTVTVRAPDSPCRRLYCAPRNSFAFTASPI</sequence>
<dbReference type="EMBL" id="MSFO01000007">
    <property type="protein sequence ID" value="PLB46188.1"/>
    <property type="molecule type" value="Genomic_DNA"/>
</dbReference>
<gene>
    <name evidence="1" type="ORF">P170DRAFT_262551</name>
</gene>
<accession>A0A2I2FZX1</accession>
<protein>
    <submittedName>
        <fullName evidence="1">Uncharacterized protein</fullName>
    </submittedName>
</protein>
<proteinExistence type="predicted"/>
<dbReference type="RefSeq" id="XP_024701490.1">
    <property type="nucleotide sequence ID" value="XM_024843088.1"/>
</dbReference>
<name>A0A2I2FZX1_9EURO</name>